<evidence type="ECO:0000313" key="2">
    <source>
        <dbReference type="EMBL" id="MBS0027263.1"/>
    </source>
</evidence>
<dbReference type="InterPro" id="IPR008949">
    <property type="entry name" value="Isoprenoid_synthase_dom_sf"/>
</dbReference>
<reference evidence="2 3" key="1">
    <citation type="submission" date="2021-04" db="EMBL/GenBank/DDBJ databases">
        <title>Chitinophaga sp. nov., isolated from the rhizosphere soil.</title>
        <authorList>
            <person name="He S."/>
        </authorList>
    </citation>
    <scope>NUCLEOTIDE SEQUENCE [LARGE SCALE GENOMIC DNA]</scope>
    <source>
        <strain evidence="2 3">2R12</strain>
    </source>
</reference>
<dbReference type="SUPFAM" id="SSF48576">
    <property type="entry name" value="Terpenoid synthases"/>
    <property type="match status" value="1"/>
</dbReference>
<keyword evidence="1" id="KW-0460">Magnesium</keyword>
<comment type="cofactor">
    <cofactor evidence="1">
        <name>Mg(2+)</name>
        <dbReference type="ChEBI" id="CHEBI:18420"/>
    </cofactor>
</comment>
<evidence type="ECO:0000313" key="3">
    <source>
        <dbReference type="Proteomes" id="UP000676386"/>
    </source>
</evidence>
<name>A0ABS5IWC6_9BACT</name>
<dbReference type="SFLD" id="SFLDS00005">
    <property type="entry name" value="Isoprenoid_Synthase_Type_I"/>
    <property type="match status" value="1"/>
</dbReference>
<dbReference type="PANTHER" id="PTHR35201:SF4">
    <property type="entry name" value="BETA-PINACENE SYNTHASE-RELATED"/>
    <property type="match status" value="1"/>
</dbReference>
<dbReference type="RefSeq" id="WP_211972367.1">
    <property type="nucleotide sequence ID" value="NZ_JAGTXB010000003.1"/>
</dbReference>
<keyword evidence="1" id="KW-0479">Metal-binding</keyword>
<proteinExistence type="inferred from homology"/>
<dbReference type="InterPro" id="IPR034686">
    <property type="entry name" value="Terpene_cyclase-like_2"/>
</dbReference>
<evidence type="ECO:0000256" key="1">
    <source>
        <dbReference type="RuleBase" id="RU366034"/>
    </source>
</evidence>
<dbReference type="PANTHER" id="PTHR35201">
    <property type="entry name" value="TERPENE SYNTHASE"/>
    <property type="match status" value="1"/>
</dbReference>
<dbReference type="SFLD" id="SFLDG01020">
    <property type="entry name" value="Terpene_Cyclase_Like_2"/>
    <property type="match status" value="1"/>
</dbReference>
<organism evidence="2 3">
    <name type="scientific">Chitinophaga hostae</name>
    <dbReference type="NCBI Taxonomy" id="2831022"/>
    <lineage>
        <taxon>Bacteria</taxon>
        <taxon>Pseudomonadati</taxon>
        <taxon>Bacteroidota</taxon>
        <taxon>Chitinophagia</taxon>
        <taxon>Chitinophagales</taxon>
        <taxon>Chitinophagaceae</taxon>
        <taxon>Chitinophaga</taxon>
    </lineage>
</organism>
<dbReference type="EC" id="4.2.3.-" evidence="1"/>
<dbReference type="Pfam" id="PF19086">
    <property type="entry name" value="Terpene_syn_C_2"/>
    <property type="match status" value="1"/>
</dbReference>
<protein>
    <recommendedName>
        <fullName evidence="1">Terpene synthase</fullName>
        <ecNumber evidence="1">4.2.3.-</ecNumber>
    </recommendedName>
</protein>
<sequence length="340" mass="39018">MFAAAIRIFIGTSPRWPYFTHNDKKMLVTLPRIYCPYNGTINPLVDLAENHTDAWLRQFKLLPDNTAYKKYRTQGFAYMVARMFPTAQKPLLFALTDINSLLFLLDDQIDPVSKDSGADKPQLRLFISSFMSVLFNPLPQKYNHPFLNALADFWSRATALTSDLWQWQFATALCQTFQSALWQMENIKNDYKPTLEEYKMHRRYLGAANIATASIPAVLNIPSNWGSLTQQVVELTQLAENIVCWANDLYSLAKEIEQGDTYNLVLLIQQVYGLSLDEAIIKTVGVHDQAMKRFQIKADALVGKSPSLTHYINGLKYIIRGNVDWSQNETTRYEFAYARE</sequence>
<keyword evidence="1" id="KW-0456">Lyase</keyword>
<comment type="similarity">
    <text evidence="1">Belongs to the terpene synthase family.</text>
</comment>
<accession>A0ABS5IWC6</accession>
<dbReference type="Proteomes" id="UP000676386">
    <property type="component" value="Unassembled WGS sequence"/>
</dbReference>
<dbReference type="Gene3D" id="1.10.600.10">
    <property type="entry name" value="Farnesyl Diphosphate Synthase"/>
    <property type="match status" value="1"/>
</dbReference>
<keyword evidence="3" id="KW-1185">Reference proteome</keyword>
<dbReference type="EMBL" id="JAGTXB010000003">
    <property type="protein sequence ID" value="MBS0027263.1"/>
    <property type="molecule type" value="Genomic_DNA"/>
</dbReference>
<gene>
    <name evidence="2" type="ORF">KE626_08075</name>
</gene>
<comment type="caution">
    <text evidence="2">The sequence shown here is derived from an EMBL/GenBank/DDBJ whole genome shotgun (WGS) entry which is preliminary data.</text>
</comment>